<dbReference type="Gene3D" id="3.40.30.10">
    <property type="entry name" value="Glutaredoxin"/>
    <property type="match status" value="1"/>
</dbReference>
<dbReference type="PANTHER" id="PTHR42899:SF1">
    <property type="entry name" value="SPERMATOGENESIS-ASSOCIATED PROTEIN 20"/>
    <property type="match status" value="1"/>
</dbReference>
<dbReference type="InterPro" id="IPR004879">
    <property type="entry name" value="Ssp411-like_TRX"/>
</dbReference>
<evidence type="ECO:0000313" key="2">
    <source>
        <dbReference type="EMBL" id="GGR14578.1"/>
    </source>
</evidence>
<dbReference type="InterPro" id="IPR012341">
    <property type="entry name" value="6hp_glycosidase-like_sf"/>
</dbReference>
<dbReference type="InterPro" id="IPR024705">
    <property type="entry name" value="Ssp411"/>
</dbReference>
<dbReference type="RefSeq" id="WP_189091260.1">
    <property type="nucleotide sequence ID" value="NZ_BMQL01000017.1"/>
</dbReference>
<dbReference type="InterPro" id="IPR008928">
    <property type="entry name" value="6-hairpin_glycosidase_sf"/>
</dbReference>
<name>A0A918F9Y0_9DEIO</name>
<organism evidence="2 3">
    <name type="scientific">Deinococcus ruber</name>
    <dbReference type="NCBI Taxonomy" id="1848197"/>
    <lineage>
        <taxon>Bacteria</taxon>
        <taxon>Thermotogati</taxon>
        <taxon>Deinococcota</taxon>
        <taxon>Deinococci</taxon>
        <taxon>Deinococcales</taxon>
        <taxon>Deinococcaceae</taxon>
        <taxon>Deinococcus</taxon>
    </lineage>
</organism>
<reference evidence="2" key="1">
    <citation type="journal article" date="2014" name="Int. J. Syst. Evol. Microbiol.">
        <title>Complete genome sequence of Corynebacterium casei LMG S-19264T (=DSM 44701T), isolated from a smear-ripened cheese.</title>
        <authorList>
            <consortium name="US DOE Joint Genome Institute (JGI-PGF)"/>
            <person name="Walter F."/>
            <person name="Albersmeier A."/>
            <person name="Kalinowski J."/>
            <person name="Ruckert C."/>
        </authorList>
    </citation>
    <scope>NUCLEOTIDE SEQUENCE</scope>
    <source>
        <strain evidence="2">JCM 31311</strain>
    </source>
</reference>
<dbReference type="InterPro" id="IPR036249">
    <property type="entry name" value="Thioredoxin-like_sf"/>
</dbReference>
<dbReference type="GO" id="GO:0005975">
    <property type="term" value="P:carbohydrate metabolic process"/>
    <property type="evidence" value="ECO:0007669"/>
    <property type="project" value="InterPro"/>
</dbReference>
<dbReference type="PIRSF" id="PIRSF006402">
    <property type="entry name" value="UCP006402_thioredoxin"/>
    <property type="match status" value="1"/>
</dbReference>
<evidence type="ECO:0000313" key="3">
    <source>
        <dbReference type="Proteomes" id="UP000603865"/>
    </source>
</evidence>
<dbReference type="Pfam" id="PF03190">
    <property type="entry name" value="Thioredox_DsbH"/>
    <property type="match status" value="1"/>
</dbReference>
<dbReference type="Gene3D" id="1.50.10.10">
    <property type="match status" value="1"/>
</dbReference>
<keyword evidence="3" id="KW-1185">Reference proteome</keyword>
<protein>
    <submittedName>
        <fullName evidence="2">Thioredoxin domain-containing protein</fullName>
    </submittedName>
</protein>
<comment type="caution">
    <text evidence="2">The sequence shown here is derived from an EMBL/GenBank/DDBJ whole genome shotgun (WGS) entry which is preliminary data.</text>
</comment>
<dbReference type="SUPFAM" id="SSF48208">
    <property type="entry name" value="Six-hairpin glycosidases"/>
    <property type="match status" value="1"/>
</dbReference>
<sequence>MTAPTVNRLASETSPYLRQHMHNPVEWYPWGEEAFAAARTRDLPILLSVGYSTCHWCHVMAHESFENAETAATMNANFVCVKLDREERPDIDGLYMSAVQAMTGSGGWPMTVFLTHDLRPFYAGTYFPPRDMQGMPSFGRVLASVSGAWQTQRDKLESNAEALTAHIREASQPQAAPEDWPADLLPDAINSMARLYDAQNGGFGSAPKFPSPTTLAFLLTQPKGQDMALKTLQAMLRGGIYDQLGGGFHRYSVDGQWRVPHFEKMLYDNAQLISVLLSAHTLKGDPDLLRGAVQTLEYVEREMLNVEGGFYSAQDADTGGIEGLTFVWTPQEFREVLGDEADEMMQIFGVSEAGNFTDPHHPEFGRRSVLYLPQGIPSEQARRAELARQKLLAARQQRPQPGTDDKILTSWNGLMLSALANAARVTNNPHWLALARQNRDFVQAKLRQPGGALLHTYKDGQAKISGLLEDQALYGLGLVALYRAGGDLRDLLWARQLWDTVRQNYWDEDAGVFYTTSSANELLLTRRSEFFDAAVLSSHAAAAQLAVWMARYFADEEAERIARKAVQTYGRELLAAPAGLGGLLTAAAHLLAPDTEIAVVGSPEARQPFAEVLSAFDLPFTVVAFSETGAGLPVLEGRGRTDGSAAAYVCRGRVCDLPATDPETFRTQVTTLVRALEVGGS</sequence>
<evidence type="ECO:0000259" key="1">
    <source>
        <dbReference type="Pfam" id="PF03190"/>
    </source>
</evidence>
<dbReference type="EMBL" id="BMQL01000017">
    <property type="protein sequence ID" value="GGR14578.1"/>
    <property type="molecule type" value="Genomic_DNA"/>
</dbReference>
<dbReference type="SUPFAM" id="SSF52833">
    <property type="entry name" value="Thioredoxin-like"/>
    <property type="match status" value="1"/>
</dbReference>
<gene>
    <name evidence="2" type="ORF">GCM10008957_29240</name>
</gene>
<dbReference type="PANTHER" id="PTHR42899">
    <property type="entry name" value="SPERMATOGENESIS-ASSOCIATED PROTEIN 20"/>
    <property type="match status" value="1"/>
</dbReference>
<feature type="domain" description="Spermatogenesis-associated protein 20-like TRX" evidence="1">
    <location>
        <begin position="7"/>
        <end position="167"/>
    </location>
</feature>
<proteinExistence type="predicted"/>
<dbReference type="Proteomes" id="UP000603865">
    <property type="component" value="Unassembled WGS sequence"/>
</dbReference>
<dbReference type="CDD" id="cd02955">
    <property type="entry name" value="SSP411"/>
    <property type="match status" value="1"/>
</dbReference>
<reference evidence="2" key="2">
    <citation type="submission" date="2020-09" db="EMBL/GenBank/DDBJ databases">
        <authorList>
            <person name="Sun Q."/>
            <person name="Ohkuma M."/>
        </authorList>
    </citation>
    <scope>NUCLEOTIDE SEQUENCE</scope>
    <source>
        <strain evidence="2">JCM 31311</strain>
    </source>
</reference>
<accession>A0A918F9Y0</accession>
<dbReference type="AlphaFoldDB" id="A0A918F9Y0"/>